<dbReference type="Proteomes" id="UP000499080">
    <property type="component" value="Unassembled WGS sequence"/>
</dbReference>
<dbReference type="EMBL" id="BGPR01000243">
    <property type="protein sequence ID" value="GBM07491.1"/>
    <property type="molecule type" value="Genomic_DNA"/>
</dbReference>
<gene>
    <name evidence="1" type="ORF">AVEN_100699_1</name>
</gene>
<evidence type="ECO:0000313" key="2">
    <source>
        <dbReference type="Proteomes" id="UP000499080"/>
    </source>
</evidence>
<dbReference type="AlphaFoldDB" id="A0A4Y2CSR5"/>
<accession>A0A4Y2CSR5</accession>
<protein>
    <submittedName>
        <fullName evidence="1">Uncharacterized protein</fullName>
    </submittedName>
</protein>
<proteinExistence type="predicted"/>
<evidence type="ECO:0000313" key="1">
    <source>
        <dbReference type="EMBL" id="GBM07491.1"/>
    </source>
</evidence>
<sequence length="123" mass="14326">MTRLTSDVSHYELREEGKTRVFRLLPLSYPRRFFFCFNFYQTWCLVSHRILPQNDRKMHGKGLPRERVLLLGRRCSRIVLTNVTSKSLGQYSVEPIVNEIVSLARMKGLDLDSNDIDGDCVFG</sequence>
<name>A0A4Y2CSR5_ARAVE</name>
<organism evidence="1 2">
    <name type="scientific">Araneus ventricosus</name>
    <name type="common">Orbweaver spider</name>
    <name type="synonym">Epeira ventricosa</name>
    <dbReference type="NCBI Taxonomy" id="182803"/>
    <lineage>
        <taxon>Eukaryota</taxon>
        <taxon>Metazoa</taxon>
        <taxon>Ecdysozoa</taxon>
        <taxon>Arthropoda</taxon>
        <taxon>Chelicerata</taxon>
        <taxon>Arachnida</taxon>
        <taxon>Araneae</taxon>
        <taxon>Araneomorphae</taxon>
        <taxon>Entelegynae</taxon>
        <taxon>Araneoidea</taxon>
        <taxon>Araneidae</taxon>
        <taxon>Araneus</taxon>
    </lineage>
</organism>
<reference evidence="1 2" key="1">
    <citation type="journal article" date="2019" name="Sci. Rep.">
        <title>Orb-weaving spider Araneus ventricosus genome elucidates the spidroin gene catalogue.</title>
        <authorList>
            <person name="Kono N."/>
            <person name="Nakamura H."/>
            <person name="Ohtoshi R."/>
            <person name="Moran D.A.P."/>
            <person name="Shinohara A."/>
            <person name="Yoshida Y."/>
            <person name="Fujiwara M."/>
            <person name="Mori M."/>
            <person name="Tomita M."/>
            <person name="Arakawa K."/>
        </authorList>
    </citation>
    <scope>NUCLEOTIDE SEQUENCE [LARGE SCALE GENOMIC DNA]</scope>
</reference>
<keyword evidence="2" id="KW-1185">Reference proteome</keyword>
<comment type="caution">
    <text evidence="1">The sequence shown here is derived from an EMBL/GenBank/DDBJ whole genome shotgun (WGS) entry which is preliminary data.</text>
</comment>